<dbReference type="VEuPathDB" id="FungiDB:YALI1_D11641g"/>
<evidence type="ECO:0000313" key="2">
    <source>
        <dbReference type="Proteomes" id="UP000182444"/>
    </source>
</evidence>
<dbReference type="Proteomes" id="UP000182444">
    <property type="component" value="Chromosome 1D"/>
</dbReference>
<sequence>MHECTMLYCMYCCTGTALTSSRGGAVDHWNSELSLIVTSVHLQRLCSPTRTVVPSSAEITDRSHQRQHNDSAV</sequence>
<dbReference type="AlphaFoldDB" id="A0A1D8NDW4"/>
<organism evidence="1 2">
    <name type="scientific">Yarrowia lipolytica</name>
    <name type="common">Candida lipolytica</name>
    <dbReference type="NCBI Taxonomy" id="4952"/>
    <lineage>
        <taxon>Eukaryota</taxon>
        <taxon>Fungi</taxon>
        <taxon>Dikarya</taxon>
        <taxon>Ascomycota</taxon>
        <taxon>Saccharomycotina</taxon>
        <taxon>Dipodascomycetes</taxon>
        <taxon>Dipodascales</taxon>
        <taxon>Dipodascales incertae sedis</taxon>
        <taxon>Yarrowia</taxon>
    </lineage>
</organism>
<accession>A0A1D8NDW4</accession>
<protein>
    <submittedName>
        <fullName evidence="1">Uncharacterized protein</fullName>
    </submittedName>
</protein>
<dbReference type="GeneID" id="94583272"/>
<proteinExistence type="predicted"/>
<reference evidence="1 2" key="1">
    <citation type="journal article" date="2016" name="PLoS ONE">
        <title>Sequence Assembly of Yarrowia lipolytica Strain W29/CLIB89 Shows Transposable Element Diversity.</title>
        <authorList>
            <person name="Magnan C."/>
            <person name="Yu J."/>
            <person name="Chang I."/>
            <person name="Jahn E."/>
            <person name="Kanomata Y."/>
            <person name="Wu J."/>
            <person name="Zeller M."/>
            <person name="Oakes M."/>
            <person name="Baldi P."/>
            <person name="Sandmeyer S."/>
        </authorList>
    </citation>
    <scope>NUCLEOTIDE SEQUENCE [LARGE SCALE GENOMIC DNA]</scope>
    <source>
        <strain evidence="2">CLIB89(W29)</strain>
    </source>
</reference>
<dbReference type="RefSeq" id="XP_068138759.1">
    <property type="nucleotide sequence ID" value="XM_068282658.1"/>
</dbReference>
<gene>
    <name evidence="1" type="ORF">YALI1_D11641g</name>
</gene>
<dbReference type="EMBL" id="CP017556">
    <property type="protein sequence ID" value="AOW03816.1"/>
    <property type="molecule type" value="Genomic_DNA"/>
</dbReference>
<name>A0A1D8NDW4_YARLL</name>
<evidence type="ECO:0000313" key="1">
    <source>
        <dbReference type="EMBL" id="AOW03816.1"/>
    </source>
</evidence>